<evidence type="ECO:0000256" key="1">
    <source>
        <dbReference type="ARBA" id="ARBA00008987"/>
    </source>
</evidence>
<keyword evidence="5" id="KW-1015">Disulfide bond</keyword>
<sequence>MLNHINTSNFTEEVLNSKGVVVVDFFATWCAPCKMLSPILEELQTEMGESVKIVKLDVDESGEIANKYQVQNIPTIKIFKDGAEVDTKVGFLPKDALKEAIEEVL</sequence>
<dbReference type="PRINTS" id="PR00421">
    <property type="entry name" value="THIOREDOXIN"/>
</dbReference>
<keyword evidence="3" id="KW-0813">Transport</keyword>
<dbReference type="PROSITE" id="PS00194">
    <property type="entry name" value="THIOREDOXIN_1"/>
    <property type="match status" value="1"/>
</dbReference>
<dbReference type="CDD" id="cd02947">
    <property type="entry name" value="TRX_family"/>
    <property type="match status" value="1"/>
</dbReference>
<dbReference type="PROSITE" id="PS51352">
    <property type="entry name" value="THIOREDOXIN_2"/>
    <property type="match status" value="1"/>
</dbReference>
<protein>
    <recommendedName>
        <fullName evidence="2 7">Thioredoxin</fullName>
    </recommendedName>
</protein>
<evidence type="ECO:0000256" key="5">
    <source>
        <dbReference type="ARBA" id="ARBA00023157"/>
    </source>
</evidence>
<evidence type="ECO:0000256" key="2">
    <source>
        <dbReference type="ARBA" id="ARBA00020570"/>
    </source>
</evidence>
<organism evidence="10 11">
    <name type="scientific">Clostridium cibarium</name>
    <dbReference type="NCBI Taxonomy" id="2762247"/>
    <lineage>
        <taxon>Bacteria</taxon>
        <taxon>Bacillati</taxon>
        <taxon>Bacillota</taxon>
        <taxon>Clostridia</taxon>
        <taxon>Eubacteriales</taxon>
        <taxon>Clostridiaceae</taxon>
        <taxon>Clostridium</taxon>
    </lineage>
</organism>
<evidence type="ECO:0000256" key="4">
    <source>
        <dbReference type="ARBA" id="ARBA00022982"/>
    </source>
</evidence>
<dbReference type="Pfam" id="PF00085">
    <property type="entry name" value="Thioredoxin"/>
    <property type="match status" value="1"/>
</dbReference>
<feature type="domain" description="Thioredoxin" evidence="9">
    <location>
        <begin position="1"/>
        <end position="105"/>
    </location>
</feature>
<dbReference type="SUPFAM" id="SSF52833">
    <property type="entry name" value="Thioredoxin-like"/>
    <property type="match status" value="1"/>
</dbReference>
<comment type="caution">
    <text evidence="10">The sequence shown here is derived from an EMBL/GenBank/DDBJ whole genome shotgun (WGS) entry which is preliminary data.</text>
</comment>
<dbReference type="NCBIfam" id="TIGR01068">
    <property type="entry name" value="thioredoxin"/>
    <property type="match status" value="1"/>
</dbReference>
<evidence type="ECO:0000256" key="7">
    <source>
        <dbReference type="NCBIfam" id="TIGR01068"/>
    </source>
</evidence>
<evidence type="ECO:0000256" key="8">
    <source>
        <dbReference type="PIRNR" id="PIRNR000077"/>
    </source>
</evidence>
<evidence type="ECO:0000259" key="9">
    <source>
        <dbReference type="PROSITE" id="PS51352"/>
    </source>
</evidence>
<dbReference type="RefSeq" id="WP_191768362.1">
    <property type="nucleotide sequence ID" value="NZ_JACSRA010000011.1"/>
</dbReference>
<dbReference type="EMBL" id="JACSRA010000011">
    <property type="protein sequence ID" value="MBD7911479.1"/>
    <property type="molecule type" value="Genomic_DNA"/>
</dbReference>
<proteinExistence type="inferred from homology"/>
<dbReference type="PANTHER" id="PTHR45663:SF11">
    <property type="entry name" value="GEO12009P1"/>
    <property type="match status" value="1"/>
</dbReference>
<keyword evidence="4" id="KW-0249">Electron transport</keyword>
<dbReference type="Proteomes" id="UP000627781">
    <property type="component" value="Unassembled WGS sequence"/>
</dbReference>
<gene>
    <name evidence="10" type="primary">trxA</name>
    <name evidence="10" type="ORF">H9661_08940</name>
</gene>
<dbReference type="Gene3D" id="3.40.30.10">
    <property type="entry name" value="Glutaredoxin"/>
    <property type="match status" value="1"/>
</dbReference>
<accession>A0ABR8PTJ3</accession>
<evidence type="ECO:0000313" key="11">
    <source>
        <dbReference type="Proteomes" id="UP000627781"/>
    </source>
</evidence>
<dbReference type="PANTHER" id="PTHR45663">
    <property type="entry name" value="GEO12009P1"/>
    <property type="match status" value="1"/>
</dbReference>
<dbReference type="InterPro" id="IPR013766">
    <property type="entry name" value="Thioredoxin_domain"/>
</dbReference>
<dbReference type="InterPro" id="IPR017937">
    <property type="entry name" value="Thioredoxin_CS"/>
</dbReference>
<keyword evidence="6" id="KW-0676">Redox-active center</keyword>
<evidence type="ECO:0000256" key="6">
    <source>
        <dbReference type="ARBA" id="ARBA00023284"/>
    </source>
</evidence>
<evidence type="ECO:0000256" key="3">
    <source>
        <dbReference type="ARBA" id="ARBA00022448"/>
    </source>
</evidence>
<comment type="similarity">
    <text evidence="1 8">Belongs to the thioredoxin family.</text>
</comment>
<keyword evidence="11" id="KW-1185">Reference proteome</keyword>
<dbReference type="InterPro" id="IPR005746">
    <property type="entry name" value="Thioredoxin"/>
</dbReference>
<name>A0ABR8PTJ3_9CLOT</name>
<dbReference type="InterPro" id="IPR036249">
    <property type="entry name" value="Thioredoxin-like_sf"/>
</dbReference>
<evidence type="ECO:0000313" key="10">
    <source>
        <dbReference type="EMBL" id="MBD7911479.1"/>
    </source>
</evidence>
<dbReference type="PIRSF" id="PIRSF000077">
    <property type="entry name" value="Thioredoxin"/>
    <property type="match status" value="1"/>
</dbReference>
<reference evidence="10 11" key="1">
    <citation type="submission" date="2020-08" db="EMBL/GenBank/DDBJ databases">
        <title>A Genomic Blueprint of the Chicken Gut Microbiome.</title>
        <authorList>
            <person name="Gilroy R."/>
            <person name="Ravi A."/>
            <person name="Getino M."/>
            <person name="Pursley I."/>
            <person name="Horton D.L."/>
            <person name="Alikhan N.-F."/>
            <person name="Baker D."/>
            <person name="Gharbi K."/>
            <person name="Hall N."/>
            <person name="Watson M."/>
            <person name="Adriaenssens E.M."/>
            <person name="Foster-Nyarko E."/>
            <person name="Jarju S."/>
            <person name="Secka A."/>
            <person name="Antonio M."/>
            <person name="Oren A."/>
            <person name="Chaudhuri R."/>
            <person name="La Ragione R.M."/>
            <person name="Hildebrand F."/>
            <person name="Pallen M.J."/>
        </authorList>
    </citation>
    <scope>NUCLEOTIDE SEQUENCE [LARGE SCALE GENOMIC DNA]</scope>
    <source>
        <strain evidence="10 11">Sa3CVN1</strain>
    </source>
</reference>